<dbReference type="InterPro" id="IPR034660">
    <property type="entry name" value="DinB/YfiT-like"/>
</dbReference>
<feature type="domain" description="MDMPI C-terminal" evidence="1">
    <location>
        <begin position="148"/>
        <end position="243"/>
    </location>
</feature>
<dbReference type="InterPro" id="IPR017517">
    <property type="entry name" value="Maleyloyr_isom"/>
</dbReference>
<dbReference type="AlphaFoldDB" id="A0A3E0I0N3"/>
<evidence type="ECO:0000259" key="1">
    <source>
        <dbReference type="Pfam" id="PF07398"/>
    </source>
</evidence>
<name>A0A3E0I0N3_9PSEU</name>
<dbReference type="PANTHER" id="PTHR40758:SF1">
    <property type="entry name" value="CONSERVED PROTEIN"/>
    <property type="match status" value="1"/>
</dbReference>
<evidence type="ECO:0000313" key="3">
    <source>
        <dbReference type="EMBL" id="REH51765.1"/>
    </source>
</evidence>
<keyword evidence="4" id="KW-1185">Reference proteome</keyword>
<gene>
    <name evidence="3" type="ORF">BCF44_103214</name>
</gene>
<dbReference type="NCBIfam" id="TIGR03083">
    <property type="entry name" value="maleylpyruvate isomerase family mycothiol-dependent enzyme"/>
    <property type="match status" value="1"/>
</dbReference>
<reference evidence="3 4" key="1">
    <citation type="submission" date="2018-08" db="EMBL/GenBank/DDBJ databases">
        <title>Genomic Encyclopedia of Archaeal and Bacterial Type Strains, Phase II (KMG-II): from individual species to whole genera.</title>
        <authorList>
            <person name="Goeker M."/>
        </authorList>
    </citation>
    <scope>NUCLEOTIDE SEQUENCE [LARGE SCALE GENOMIC DNA]</scope>
    <source>
        <strain evidence="3 4">DSM 45791</strain>
    </source>
</reference>
<comment type="caution">
    <text evidence="3">The sequence shown here is derived from an EMBL/GenBank/DDBJ whole genome shotgun (WGS) entry which is preliminary data.</text>
</comment>
<dbReference type="Proteomes" id="UP000256269">
    <property type="component" value="Unassembled WGS sequence"/>
</dbReference>
<dbReference type="EMBL" id="QUNO01000003">
    <property type="protein sequence ID" value="REH51765.1"/>
    <property type="molecule type" value="Genomic_DNA"/>
</dbReference>
<proteinExistence type="predicted"/>
<dbReference type="PANTHER" id="PTHR40758">
    <property type="entry name" value="CONSERVED PROTEIN"/>
    <property type="match status" value="1"/>
</dbReference>
<dbReference type="Pfam" id="PF07398">
    <property type="entry name" value="MDMPI_C"/>
    <property type="match status" value="1"/>
</dbReference>
<dbReference type="GO" id="GO:0046872">
    <property type="term" value="F:metal ion binding"/>
    <property type="evidence" value="ECO:0007669"/>
    <property type="project" value="InterPro"/>
</dbReference>
<sequence>MTGRALIDHDRLLEVLGAEGELMADTADGAPPGLTIPSRPTSTLADTIRHVGGVFRMVAARLRGGNGPVRWESTPPPGGALVEFLRGGLHDLVDELAAHPADEVCDTWWTLDRTYGFWRRRMAHEATMHRIDVQSAVGVEVLSVDEGVAADGIDEALTLWFAHRLSVIGVSGSAEFRVAVRSGDRVWLVSSHGDNKAAWRASPADAEKAQATVSGDPMVVYLWLWGRSPFSAVRITGDTDAVAALWALLRLATH</sequence>
<dbReference type="InterPro" id="IPR024344">
    <property type="entry name" value="MDMPI_metal-binding"/>
</dbReference>
<evidence type="ECO:0000259" key="2">
    <source>
        <dbReference type="Pfam" id="PF11716"/>
    </source>
</evidence>
<organism evidence="3 4">
    <name type="scientific">Kutzneria buriramensis</name>
    <dbReference type="NCBI Taxonomy" id="1045776"/>
    <lineage>
        <taxon>Bacteria</taxon>
        <taxon>Bacillati</taxon>
        <taxon>Actinomycetota</taxon>
        <taxon>Actinomycetes</taxon>
        <taxon>Pseudonocardiales</taxon>
        <taxon>Pseudonocardiaceae</taxon>
        <taxon>Kutzneria</taxon>
    </lineage>
</organism>
<evidence type="ECO:0000313" key="4">
    <source>
        <dbReference type="Proteomes" id="UP000256269"/>
    </source>
</evidence>
<accession>A0A3E0I0N3</accession>
<dbReference type="SUPFAM" id="SSF109854">
    <property type="entry name" value="DinB/YfiT-like putative metalloenzymes"/>
    <property type="match status" value="1"/>
</dbReference>
<feature type="domain" description="Mycothiol-dependent maleylpyruvate isomerase metal-binding" evidence="2">
    <location>
        <begin position="43"/>
        <end position="134"/>
    </location>
</feature>
<dbReference type="GO" id="GO:0005886">
    <property type="term" value="C:plasma membrane"/>
    <property type="evidence" value="ECO:0007669"/>
    <property type="project" value="TreeGrafter"/>
</dbReference>
<dbReference type="Pfam" id="PF11716">
    <property type="entry name" value="MDMPI_N"/>
    <property type="match status" value="1"/>
</dbReference>
<protein>
    <submittedName>
        <fullName evidence="3">Uncharacterized protein (TIGR03083 family)</fullName>
    </submittedName>
</protein>
<dbReference type="InterPro" id="IPR010872">
    <property type="entry name" value="MDMPI_C-term_domain"/>
</dbReference>